<evidence type="ECO:0000313" key="2">
    <source>
        <dbReference type="Proteomes" id="UP001055811"/>
    </source>
</evidence>
<sequence>MRAKSCSLSLVLFATYFLLPLILYFPHATTALGGAGGPVPVSNGPTVRKDERWPLLSSEFGEISAVKISDGRKGSYYLHFITMDPHSLFLPVQLYSEMIFYVNSGSGTLSWMDVNKDDDKVWQVNLQSGDVYRLQPETIFYLENNLVADYPQKLQIYAIFSDSEDELVQKEQHAEVYVGIHDLVLGFDNIVLQAALNVPEEVIEELRAGERQPLIVQGLLNNSMMDIGYRVMRAFLGTKTDDIFNIENKKKDKNKKKAYNIRKADPDVQNCYGWSTTVTEKQLNVFKDTDFSVFMVNLTKGAMMGPHWNPRSVEVAIVLRGQGMVQVVCPTIANETVCKNSRFMVAEGDVFVVPKYHPMAQISFDNGSFVFMGFTMSSKDNLPQYLTGMLSILQTMDKSVLAKSFNVSNTTIDQVLPAQKGSIILDCTMCAEDEERMIDEEVRREREGGRERGGRGWQVLEREGEI</sequence>
<accession>A0ACB9BL78</accession>
<comment type="caution">
    <text evidence="1">The sequence shown here is derived from an EMBL/GenBank/DDBJ whole genome shotgun (WGS) entry which is preliminary data.</text>
</comment>
<reference evidence="1 2" key="2">
    <citation type="journal article" date="2022" name="Mol. Ecol. Resour.">
        <title>The genomes of chicory, endive, great burdock and yacon provide insights into Asteraceae paleo-polyploidization history and plant inulin production.</title>
        <authorList>
            <person name="Fan W."/>
            <person name="Wang S."/>
            <person name="Wang H."/>
            <person name="Wang A."/>
            <person name="Jiang F."/>
            <person name="Liu H."/>
            <person name="Zhao H."/>
            <person name="Xu D."/>
            <person name="Zhang Y."/>
        </authorList>
    </citation>
    <scope>NUCLEOTIDE SEQUENCE [LARGE SCALE GENOMIC DNA]</scope>
    <source>
        <strain evidence="2">cv. Punajuju</strain>
        <tissue evidence="1">Leaves</tissue>
    </source>
</reference>
<name>A0ACB9BL78_CICIN</name>
<dbReference type="EMBL" id="CM042014">
    <property type="protein sequence ID" value="KAI3722781.1"/>
    <property type="molecule type" value="Genomic_DNA"/>
</dbReference>
<dbReference type="Proteomes" id="UP001055811">
    <property type="component" value="Linkage Group LG06"/>
</dbReference>
<organism evidence="1 2">
    <name type="scientific">Cichorium intybus</name>
    <name type="common">Chicory</name>
    <dbReference type="NCBI Taxonomy" id="13427"/>
    <lineage>
        <taxon>Eukaryota</taxon>
        <taxon>Viridiplantae</taxon>
        <taxon>Streptophyta</taxon>
        <taxon>Embryophyta</taxon>
        <taxon>Tracheophyta</taxon>
        <taxon>Spermatophyta</taxon>
        <taxon>Magnoliopsida</taxon>
        <taxon>eudicotyledons</taxon>
        <taxon>Gunneridae</taxon>
        <taxon>Pentapetalae</taxon>
        <taxon>asterids</taxon>
        <taxon>campanulids</taxon>
        <taxon>Asterales</taxon>
        <taxon>Asteraceae</taxon>
        <taxon>Cichorioideae</taxon>
        <taxon>Cichorieae</taxon>
        <taxon>Cichoriinae</taxon>
        <taxon>Cichorium</taxon>
    </lineage>
</organism>
<proteinExistence type="predicted"/>
<gene>
    <name evidence="1" type="ORF">L2E82_33866</name>
</gene>
<evidence type="ECO:0000313" key="1">
    <source>
        <dbReference type="EMBL" id="KAI3722781.1"/>
    </source>
</evidence>
<keyword evidence="2" id="KW-1185">Reference proteome</keyword>
<reference evidence="2" key="1">
    <citation type="journal article" date="2022" name="Mol. Ecol. Resour.">
        <title>The genomes of chicory, endive, great burdock and yacon provide insights into Asteraceae palaeo-polyploidization history and plant inulin production.</title>
        <authorList>
            <person name="Fan W."/>
            <person name="Wang S."/>
            <person name="Wang H."/>
            <person name="Wang A."/>
            <person name="Jiang F."/>
            <person name="Liu H."/>
            <person name="Zhao H."/>
            <person name="Xu D."/>
            <person name="Zhang Y."/>
        </authorList>
    </citation>
    <scope>NUCLEOTIDE SEQUENCE [LARGE SCALE GENOMIC DNA]</scope>
    <source>
        <strain evidence="2">cv. Punajuju</strain>
    </source>
</reference>
<protein>
    <submittedName>
        <fullName evidence="1">Uncharacterized protein</fullName>
    </submittedName>
</protein>